<keyword evidence="3" id="KW-0813">Transport</keyword>
<dbReference type="InterPro" id="IPR018093">
    <property type="entry name" value="BCCT_CS"/>
</dbReference>
<name>A0A1T4X7A4_9BACT</name>
<evidence type="ECO:0000256" key="7">
    <source>
        <dbReference type="ARBA" id="ARBA00023136"/>
    </source>
</evidence>
<dbReference type="OrthoDB" id="9775735at2"/>
<evidence type="ECO:0000313" key="10">
    <source>
        <dbReference type="Proteomes" id="UP000190027"/>
    </source>
</evidence>
<feature type="transmembrane region" description="Helical" evidence="8">
    <location>
        <begin position="417"/>
        <end position="441"/>
    </location>
</feature>
<dbReference type="AlphaFoldDB" id="A0A1T4X7A4"/>
<feature type="transmembrane region" description="Helical" evidence="8">
    <location>
        <begin position="240"/>
        <end position="261"/>
    </location>
</feature>
<feature type="transmembrane region" description="Helical" evidence="8">
    <location>
        <begin position="329"/>
        <end position="351"/>
    </location>
</feature>
<evidence type="ECO:0000256" key="3">
    <source>
        <dbReference type="ARBA" id="ARBA00022448"/>
    </source>
</evidence>
<feature type="transmembrane region" description="Helical" evidence="8">
    <location>
        <begin position="21"/>
        <end position="39"/>
    </location>
</feature>
<dbReference type="InterPro" id="IPR000060">
    <property type="entry name" value="BCCT_transptr"/>
</dbReference>
<evidence type="ECO:0000256" key="1">
    <source>
        <dbReference type="ARBA" id="ARBA00004651"/>
    </source>
</evidence>
<dbReference type="GO" id="GO:0022857">
    <property type="term" value="F:transmembrane transporter activity"/>
    <property type="evidence" value="ECO:0007669"/>
    <property type="project" value="InterPro"/>
</dbReference>
<dbReference type="PANTHER" id="PTHR30047">
    <property type="entry name" value="HIGH-AFFINITY CHOLINE TRANSPORT PROTEIN-RELATED"/>
    <property type="match status" value="1"/>
</dbReference>
<feature type="transmembrane region" description="Helical" evidence="8">
    <location>
        <begin position="99"/>
        <end position="120"/>
    </location>
</feature>
<dbReference type="PROSITE" id="PS01303">
    <property type="entry name" value="BCCT"/>
    <property type="match status" value="1"/>
</dbReference>
<dbReference type="EMBL" id="FUYC01000008">
    <property type="protein sequence ID" value="SKA85513.1"/>
    <property type="molecule type" value="Genomic_DNA"/>
</dbReference>
<evidence type="ECO:0000256" key="2">
    <source>
        <dbReference type="ARBA" id="ARBA00005658"/>
    </source>
</evidence>
<feature type="transmembrane region" description="Helical" evidence="8">
    <location>
        <begin position="156"/>
        <end position="174"/>
    </location>
</feature>
<feature type="transmembrane region" description="Helical" evidence="8">
    <location>
        <begin position="201"/>
        <end position="220"/>
    </location>
</feature>
<dbReference type="PANTHER" id="PTHR30047:SF7">
    <property type="entry name" value="HIGH-AFFINITY CHOLINE TRANSPORT PROTEIN"/>
    <property type="match status" value="1"/>
</dbReference>
<gene>
    <name evidence="9" type="ORF">SAMN02745704_01876</name>
</gene>
<feature type="transmembrane region" description="Helical" evidence="8">
    <location>
        <begin position="462"/>
        <end position="486"/>
    </location>
</feature>
<evidence type="ECO:0000256" key="5">
    <source>
        <dbReference type="ARBA" id="ARBA00022692"/>
    </source>
</evidence>
<comment type="similarity">
    <text evidence="2">Belongs to the BCCT transporter (TC 2.A.15) family.</text>
</comment>
<keyword evidence="4" id="KW-1003">Cell membrane</keyword>
<evidence type="ECO:0000256" key="4">
    <source>
        <dbReference type="ARBA" id="ARBA00022475"/>
    </source>
</evidence>
<feature type="transmembrane region" description="Helical" evidence="8">
    <location>
        <begin position="273"/>
        <end position="293"/>
    </location>
</feature>
<accession>A0A1T4X7A4</accession>
<comment type="subcellular location">
    <subcellularLocation>
        <location evidence="1">Cell membrane</location>
        <topology evidence="1">Multi-pass membrane protein</topology>
    </subcellularLocation>
</comment>
<dbReference type="RefSeq" id="WP_078717433.1">
    <property type="nucleotide sequence ID" value="NZ_FUYC01000008.1"/>
</dbReference>
<organism evidence="9 10">
    <name type="scientific">Paucidesulfovibrio gracilis DSM 16080</name>
    <dbReference type="NCBI Taxonomy" id="1121449"/>
    <lineage>
        <taxon>Bacteria</taxon>
        <taxon>Pseudomonadati</taxon>
        <taxon>Thermodesulfobacteriota</taxon>
        <taxon>Desulfovibrionia</taxon>
        <taxon>Desulfovibrionales</taxon>
        <taxon>Desulfovibrionaceae</taxon>
        <taxon>Paucidesulfovibrio</taxon>
    </lineage>
</organism>
<feature type="transmembrane region" description="Helical" evidence="8">
    <location>
        <begin position="492"/>
        <end position="513"/>
    </location>
</feature>
<feature type="transmembrane region" description="Helical" evidence="8">
    <location>
        <begin position="59"/>
        <end position="79"/>
    </location>
</feature>
<dbReference type="Pfam" id="PF02028">
    <property type="entry name" value="BCCT"/>
    <property type="match status" value="1"/>
</dbReference>
<dbReference type="STRING" id="1121449.SAMN02745704_01876"/>
<keyword evidence="7 8" id="KW-0472">Membrane</keyword>
<dbReference type="GO" id="GO:0005886">
    <property type="term" value="C:plasma membrane"/>
    <property type="evidence" value="ECO:0007669"/>
    <property type="project" value="UniProtKB-SubCell"/>
</dbReference>
<dbReference type="Proteomes" id="UP000190027">
    <property type="component" value="Unassembled WGS sequence"/>
</dbReference>
<evidence type="ECO:0000313" key="9">
    <source>
        <dbReference type="EMBL" id="SKA85513.1"/>
    </source>
</evidence>
<sequence>MDSHSGYTGGKSGLFSNVRQGVFWPPALLVIGLLVMGIVDSEGFLNGANAALAFAVGQFGWMYCLFVFLFFVFVAFVAFSPIGDVKLGGEKAKPILSYWNWWAIALCAGIGSGIVFWGVAEPLYHFHNPPSLYGGTPESTGAALDSMKISILHWSFHPYAIFSVFGLAIAYSHYELKQPLKASTALYPIFGTRLQGRFGQFIDALCIFATVGCVITSTGFGTLQITGGMEYLLGVPQSDAMFVVVVCGLTLLFAFSSYTGLQKGIRFFSSHNAKLFIFLLVFIFLTGPTTYFLNLGTESFGGFLGDLLKISLWTDSFQEGNNWVGSWTVFFWAWWLTFAPILGVFLAKIAYGRTIREFLTVNVLAPATFSVMWIILYGGGAIAMDMETGGTLWSVINTKGVEYTIYEFLKGYPLSALTLPLALIVVAISLITLVDSGVSAIAEICTRKVKTANGEPPAGMKLFWAFLVGSMAILFLLIAGVAATTALQTTSIVTGLPILVIELISMFGLMKAFRERRIRNRKRQAEAEQKVAVAEPVITLGKTG</sequence>
<keyword evidence="6 8" id="KW-1133">Transmembrane helix</keyword>
<feature type="transmembrane region" description="Helical" evidence="8">
    <location>
        <begin position="363"/>
        <end position="384"/>
    </location>
</feature>
<evidence type="ECO:0000256" key="8">
    <source>
        <dbReference type="SAM" id="Phobius"/>
    </source>
</evidence>
<reference evidence="9 10" key="1">
    <citation type="submission" date="2017-02" db="EMBL/GenBank/DDBJ databases">
        <authorList>
            <person name="Peterson S.W."/>
        </authorList>
    </citation>
    <scope>NUCLEOTIDE SEQUENCE [LARGE SCALE GENOMIC DNA]</scope>
    <source>
        <strain evidence="9 10">DSM 16080</strain>
    </source>
</reference>
<keyword evidence="10" id="KW-1185">Reference proteome</keyword>
<keyword evidence="5 8" id="KW-0812">Transmembrane</keyword>
<proteinExistence type="inferred from homology"/>
<evidence type="ECO:0000256" key="6">
    <source>
        <dbReference type="ARBA" id="ARBA00022989"/>
    </source>
</evidence>
<protein>
    <submittedName>
        <fullName evidence="9">BCCT, betaine/carnitine/choline family transporter</fullName>
    </submittedName>
</protein>